<dbReference type="Proteomes" id="UP000546162">
    <property type="component" value="Unassembled WGS sequence"/>
</dbReference>
<evidence type="ECO:0000313" key="3">
    <source>
        <dbReference type="EMBL" id="MBB4742218.1"/>
    </source>
</evidence>
<sequence length="169" mass="17821">MKDTRVRAYRILSALTGVAAAAAAVAVVHDTQGVAAASESCTVQVNVALPERPAQVKLRVSNGTRTAGLAERVSADFGNRGFVMQPPAKSKTKVDQVAVIEYGPKSVGAAQWIRAFFLGQAEPRFSASRTTDVVDVRVGARYRQLATQTEVNQSLAQLGEPTPPPGTCA</sequence>
<dbReference type="RefSeq" id="WP_185042619.1">
    <property type="nucleotide sequence ID" value="NZ_BAABFG010000005.1"/>
</dbReference>
<keyword evidence="4" id="KW-1185">Reference proteome</keyword>
<dbReference type="InterPro" id="IPR027381">
    <property type="entry name" value="LytR/CpsA/Psr_C"/>
</dbReference>
<gene>
    <name evidence="3" type="ORF">BJY16_005677</name>
</gene>
<dbReference type="Gene3D" id="3.30.70.2390">
    <property type="match status" value="1"/>
</dbReference>
<evidence type="ECO:0000259" key="2">
    <source>
        <dbReference type="Pfam" id="PF13399"/>
    </source>
</evidence>
<feature type="signal peptide" evidence="1">
    <location>
        <begin position="1"/>
        <end position="26"/>
    </location>
</feature>
<evidence type="ECO:0000256" key="1">
    <source>
        <dbReference type="SAM" id="SignalP"/>
    </source>
</evidence>
<accession>A0A7W7M9N6</accession>
<feature type="chain" id="PRO_5039108272" description="LytR/CpsA/Psr regulator C-terminal domain-containing protein" evidence="1">
    <location>
        <begin position="27"/>
        <end position="169"/>
    </location>
</feature>
<organism evidence="3 4">
    <name type="scientific">Actinoplanes octamycinicus</name>
    <dbReference type="NCBI Taxonomy" id="135948"/>
    <lineage>
        <taxon>Bacteria</taxon>
        <taxon>Bacillati</taxon>
        <taxon>Actinomycetota</taxon>
        <taxon>Actinomycetes</taxon>
        <taxon>Micromonosporales</taxon>
        <taxon>Micromonosporaceae</taxon>
        <taxon>Actinoplanes</taxon>
    </lineage>
</organism>
<dbReference type="Pfam" id="PF13399">
    <property type="entry name" value="LytR_C"/>
    <property type="match status" value="1"/>
</dbReference>
<proteinExistence type="predicted"/>
<comment type="caution">
    <text evidence="3">The sequence shown here is derived from an EMBL/GenBank/DDBJ whole genome shotgun (WGS) entry which is preliminary data.</text>
</comment>
<keyword evidence="1" id="KW-0732">Signal</keyword>
<protein>
    <recommendedName>
        <fullName evidence="2">LytR/CpsA/Psr regulator C-terminal domain-containing protein</fullName>
    </recommendedName>
</protein>
<reference evidence="3 4" key="1">
    <citation type="submission" date="2020-08" db="EMBL/GenBank/DDBJ databases">
        <title>Sequencing the genomes of 1000 actinobacteria strains.</title>
        <authorList>
            <person name="Klenk H.-P."/>
        </authorList>
    </citation>
    <scope>NUCLEOTIDE SEQUENCE [LARGE SCALE GENOMIC DNA]</scope>
    <source>
        <strain evidence="3 4">DSM 45809</strain>
    </source>
</reference>
<feature type="domain" description="LytR/CpsA/Psr regulator C-terminal" evidence="2">
    <location>
        <begin position="55"/>
        <end position="142"/>
    </location>
</feature>
<dbReference type="EMBL" id="JACHNB010000001">
    <property type="protein sequence ID" value="MBB4742218.1"/>
    <property type="molecule type" value="Genomic_DNA"/>
</dbReference>
<name>A0A7W7M9N6_9ACTN</name>
<dbReference type="AlphaFoldDB" id="A0A7W7M9N6"/>
<evidence type="ECO:0000313" key="4">
    <source>
        <dbReference type="Proteomes" id="UP000546162"/>
    </source>
</evidence>